<organism evidence="1">
    <name type="scientific">Phytophthora nicotianae</name>
    <name type="common">Potato buckeye rot agent</name>
    <name type="synonym">Phytophthora parasitica</name>
    <dbReference type="NCBI Taxonomy" id="4792"/>
    <lineage>
        <taxon>Eukaryota</taxon>
        <taxon>Sar</taxon>
        <taxon>Stramenopiles</taxon>
        <taxon>Oomycota</taxon>
        <taxon>Peronosporomycetes</taxon>
        <taxon>Peronosporales</taxon>
        <taxon>Peronosporaceae</taxon>
        <taxon>Phytophthora</taxon>
    </lineage>
</organism>
<dbReference type="AlphaFoldDB" id="W2GPI2"/>
<proteinExistence type="predicted"/>
<evidence type="ECO:0000313" key="1">
    <source>
        <dbReference type="EMBL" id="ETK84888.1"/>
    </source>
</evidence>
<reference evidence="1" key="1">
    <citation type="submission" date="2013-11" db="EMBL/GenBank/DDBJ databases">
        <title>The Genome Sequence of Phytophthora parasitica CJ02B3.</title>
        <authorList>
            <consortium name="The Broad Institute Genomics Platform"/>
            <person name="Russ C."/>
            <person name="Tyler B."/>
            <person name="Panabieres F."/>
            <person name="Shan W."/>
            <person name="Tripathy S."/>
            <person name="Grunwald N."/>
            <person name="Machado M."/>
            <person name="Johnson C.S."/>
            <person name="Arredondo F."/>
            <person name="Hong C."/>
            <person name="Coffey M."/>
            <person name="Young S.K."/>
            <person name="Zeng Q."/>
            <person name="Gargeya S."/>
            <person name="Fitzgerald M."/>
            <person name="Abouelleil A."/>
            <person name="Alvarado L."/>
            <person name="Chapman S.B."/>
            <person name="Gainer-Dewar J."/>
            <person name="Goldberg J."/>
            <person name="Griggs A."/>
            <person name="Gujja S."/>
            <person name="Hansen M."/>
            <person name="Howarth C."/>
            <person name="Imamovic A."/>
            <person name="Ireland A."/>
            <person name="Larimer J."/>
            <person name="McCowan C."/>
            <person name="Murphy C."/>
            <person name="Pearson M."/>
            <person name="Poon T.W."/>
            <person name="Priest M."/>
            <person name="Roberts A."/>
            <person name="Saif S."/>
            <person name="Shea T."/>
            <person name="Sykes S."/>
            <person name="Wortman J."/>
            <person name="Nusbaum C."/>
            <person name="Birren B."/>
        </authorList>
    </citation>
    <scope>NUCLEOTIDE SEQUENCE [LARGE SCALE GENOMIC DNA]</scope>
    <source>
        <strain evidence="1">CJ02B3</strain>
    </source>
</reference>
<sequence>MSIPIVRHTPVPLSTRGPLYGEEFNAAHTGTNQNGERDDRLNLQEGLIWVLAQSAGILPILYKSSLK</sequence>
<dbReference type="EMBL" id="KI686661">
    <property type="protein sequence ID" value="ETK84888.1"/>
    <property type="molecule type" value="Genomic_DNA"/>
</dbReference>
<protein>
    <submittedName>
        <fullName evidence="1">Uncharacterized protein</fullName>
    </submittedName>
</protein>
<dbReference type="Proteomes" id="UP000053236">
    <property type="component" value="Unassembled WGS sequence"/>
</dbReference>
<accession>W2GPI2</accession>
<gene>
    <name evidence="1" type="ORF">L915_10189</name>
</gene>
<name>W2GPI2_PHYNI</name>